<proteinExistence type="predicted"/>
<feature type="domain" description="Solute-binding protein family 3/N-terminal" evidence="1">
    <location>
        <begin position="30"/>
        <end position="70"/>
    </location>
</feature>
<gene>
    <name evidence="2" type="ORF">HDG41_004163</name>
</gene>
<sequence length="80" mass="8805">MNCFFNEFARISRGKDFGFAGNPLYDAKTLGSGTAIGLRKEDTDLQEKIDKAIADIRAGGTYDRIASTWHSRGPTSKLFS</sequence>
<dbReference type="EMBL" id="JACHDE010000007">
    <property type="protein sequence ID" value="MBB5402077.1"/>
    <property type="molecule type" value="Genomic_DNA"/>
</dbReference>
<dbReference type="InterPro" id="IPR001638">
    <property type="entry name" value="Solute-binding_3/MltF_N"/>
</dbReference>
<evidence type="ECO:0000259" key="1">
    <source>
        <dbReference type="Pfam" id="PF00497"/>
    </source>
</evidence>
<protein>
    <submittedName>
        <fullName evidence="2">ABC-type amino acid transport substrate-binding protein</fullName>
    </submittedName>
</protein>
<evidence type="ECO:0000313" key="3">
    <source>
        <dbReference type="Proteomes" id="UP000592820"/>
    </source>
</evidence>
<dbReference type="Pfam" id="PF00497">
    <property type="entry name" value="SBP_bac_3"/>
    <property type="match status" value="1"/>
</dbReference>
<evidence type="ECO:0000313" key="2">
    <source>
        <dbReference type="EMBL" id="MBB5402077.1"/>
    </source>
</evidence>
<organism evidence="2 3">
    <name type="scientific">Paraburkholderia youngii</name>
    <dbReference type="NCBI Taxonomy" id="2782701"/>
    <lineage>
        <taxon>Bacteria</taxon>
        <taxon>Pseudomonadati</taxon>
        <taxon>Pseudomonadota</taxon>
        <taxon>Betaproteobacteria</taxon>
        <taxon>Burkholderiales</taxon>
        <taxon>Burkholderiaceae</taxon>
        <taxon>Paraburkholderia</taxon>
    </lineage>
</organism>
<comment type="caution">
    <text evidence="2">The sequence shown here is derived from an EMBL/GenBank/DDBJ whole genome shotgun (WGS) entry which is preliminary data.</text>
</comment>
<dbReference type="Gene3D" id="3.40.190.10">
    <property type="entry name" value="Periplasmic binding protein-like II"/>
    <property type="match status" value="2"/>
</dbReference>
<accession>A0A7W8P6Q5</accession>
<dbReference type="AlphaFoldDB" id="A0A7W8P6Q5"/>
<name>A0A7W8P6Q5_9BURK</name>
<reference evidence="2 3" key="1">
    <citation type="submission" date="2020-08" db="EMBL/GenBank/DDBJ databases">
        <title>Genomic Encyclopedia of Type Strains, Phase IV (KMG-V): Genome sequencing to study the core and pangenomes of soil and plant-associated prokaryotes.</title>
        <authorList>
            <person name="Whitman W."/>
        </authorList>
    </citation>
    <scope>NUCLEOTIDE SEQUENCE [LARGE SCALE GENOMIC DNA]</scope>
    <source>
        <strain evidence="2 3">JPY162</strain>
    </source>
</reference>
<dbReference type="Proteomes" id="UP000592820">
    <property type="component" value="Unassembled WGS sequence"/>
</dbReference>
<dbReference type="SUPFAM" id="SSF53850">
    <property type="entry name" value="Periplasmic binding protein-like II"/>
    <property type="match status" value="1"/>
</dbReference>